<organism evidence="1 2">
    <name type="scientific">Thiocapsa roseopersicina</name>
    <dbReference type="NCBI Taxonomy" id="1058"/>
    <lineage>
        <taxon>Bacteria</taxon>
        <taxon>Pseudomonadati</taxon>
        <taxon>Pseudomonadota</taxon>
        <taxon>Gammaproteobacteria</taxon>
        <taxon>Chromatiales</taxon>
        <taxon>Chromatiaceae</taxon>
        <taxon>Thiocapsa</taxon>
    </lineage>
</organism>
<name>A0A1H3DPV6_THIRO</name>
<dbReference type="AlphaFoldDB" id="A0A1H3DPV6"/>
<reference evidence="2" key="1">
    <citation type="submission" date="2016-10" db="EMBL/GenBank/DDBJ databases">
        <authorList>
            <person name="Varghese N."/>
            <person name="Submissions S."/>
        </authorList>
    </citation>
    <scope>NUCLEOTIDE SEQUENCE [LARGE SCALE GENOMIC DNA]</scope>
    <source>
        <strain evidence="2">DSM 217</strain>
    </source>
</reference>
<gene>
    <name evidence="1" type="ORF">SAMN05421783_1556</name>
</gene>
<dbReference type="RefSeq" id="WP_093038567.1">
    <property type="nucleotide sequence ID" value="NZ_FNNZ01000055.1"/>
</dbReference>
<protein>
    <submittedName>
        <fullName evidence="1">Uncharacterized protein</fullName>
    </submittedName>
</protein>
<evidence type="ECO:0000313" key="2">
    <source>
        <dbReference type="Proteomes" id="UP000198816"/>
    </source>
</evidence>
<dbReference type="STRING" id="1058.SAMN05421783_1556"/>
<accession>A0A1H3DPV6</accession>
<dbReference type="EMBL" id="FNNZ01000055">
    <property type="protein sequence ID" value="SDX68446.1"/>
    <property type="molecule type" value="Genomic_DNA"/>
</dbReference>
<evidence type="ECO:0000313" key="1">
    <source>
        <dbReference type="EMBL" id="SDX68446.1"/>
    </source>
</evidence>
<keyword evidence="2" id="KW-1185">Reference proteome</keyword>
<sequence>MANMIDTESKLLQLTATLKLLAYTVATRDEEVDNNDIGHVANLAHELAEQVYTEYTEIVYQVRGALTAHAEAVAPALA</sequence>
<dbReference type="Proteomes" id="UP000198816">
    <property type="component" value="Unassembled WGS sequence"/>
</dbReference>
<proteinExistence type="predicted"/>